<dbReference type="eggNOG" id="COG0614">
    <property type="taxonomic scope" value="Bacteria"/>
</dbReference>
<dbReference type="SUPFAM" id="SSF53807">
    <property type="entry name" value="Helical backbone' metal receptor"/>
    <property type="match status" value="1"/>
</dbReference>
<gene>
    <name evidence="4" type="ordered locus">Hprae_0249</name>
</gene>
<dbReference type="GO" id="GO:0071281">
    <property type="term" value="P:cellular response to iron ion"/>
    <property type="evidence" value="ECO:0007669"/>
    <property type="project" value="TreeGrafter"/>
</dbReference>
<dbReference type="HOGENOM" id="CLU_038034_2_8_9"/>
<accession>E3DMT2</accession>
<dbReference type="RefSeq" id="WP_014552439.1">
    <property type="nucleotide sequence ID" value="NC_017455.1"/>
</dbReference>
<dbReference type="STRING" id="572479.Hprae_0249"/>
<evidence type="ECO:0000256" key="1">
    <source>
        <dbReference type="ARBA" id="ARBA00008814"/>
    </source>
</evidence>
<evidence type="ECO:0000313" key="4">
    <source>
        <dbReference type="EMBL" id="ADO76406.1"/>
    </source>
</evidence>
<sequence>MKKSLNIFSITLILVFSLVTITLAQNFPLQYQDALGRNIKIENKVQRIVSLAPAITEIIYALGAESRLVAVSSACDYPKQALAKEKIGRIEEPDIEKIVALEPDLVLTESVTKVETLNRLSELGIKNIGFKPSSINDTIDMIEDISYLISAQTQGKKLTKEMRKEYQNLSKLVEEKLEKKQRPRVFYQIWLDPLYTAGEGTFIDDLITKAGGYNVASKAAGRWPTYSAESLIAADPEVYISSKHSTPEGLDLEDLSQKKIFREVSAFKNKRVYLVDQDLVNRPSNRIIKGYKEIIKAIFPDLKEEIN</sequence>
<keyword evidence="5" id="KW-1185">Reference proteome</keyword>
<dbReference type="AlphaFoldDB" id="E3DMT2"/>
<dbReference type="OrthoDB" id="9816357at2"/>
<dbReference type="PANTHER" id="PTHR30535">
    <property type="entry name" value="VITAMIN B12-BINDING PROTEIN"/>
    <property type="match status" value="1"/>
</dbReference>
<evidence type="ECO:0000259" key="3">
    <source>
        <dbReference type="PROSITE" id="PS50983"/>
    </source>
</evidence>
<dbReference type="PATRIC" id="fig|572479.3.peg.251"/>
<dbReference type="PROSITE" id="PS50983">
    <property type="entry name" value="FE_B12_PBP"/>
    <property type="match status" value="1"/>
</dbReference>
<comment type="similarity">
    <text evidence="1">Belongs to the bacterial solute-binding protein 8 family.</text>
</comment>
<reference evidence="4 5" key="2">
    <citation type="journal article" date="2011" name="Stand. Genomic Sci.">
        <title>Complete genome sequence of the extremely halophilic Halanaerobium praevalens type strain (GSL).</title>
        <authorList>
            <person name="Ivanova N."/>
            <person name="Sikorski J."/>
            <person name="Chertkov O."/>
            <person name="Nolan M."/>
            <person name="Lucas S."/>
            <person name="Hammon N."/>
            <person name="Deshpande S."/>
            <person name="Cheng J.F."/>
            <person name="Tapia R."/>
            <person name="Han C."/>
            <person name="Goodwin L."/>
            <person name="Pitluck S."/>
            <person name="Huntemann M."/>
            <person name="Liolios K."/>
            <person name="Pagani I."/>
            <person name="Mavromatis K."/>
            <person name="Ovchinikova G."/>
            <person name="Pati A."/>
            <person name="Chen A."/>
            <person name="Palaniappan K."/>
            <person name="Land M."/>
            <person name="Hauser L."/>
            <person name="Brambilla E.M."/>
            <person name="Kannan K.P."/>
            <person name="Rohde M."/>
            <person name="Tindall B.J."/>
            <person name="Goker M."/>
            <person name="Detter J.C."/>
            <person name="Woyke T."/>
            <person name="Bristow J."/>
            <person name="Eisen J.A."/>
            <person name="Markowitz V."/>
            <person name="Hugenholtz P."/>
            <person name="Kyrpides N.C."/>
            <person name="Klenk H.P."/>
            <person name="Lapidus A."/>
        </authorList>
    </citation>
    <scope>NUCLEOTIDE SEQUENCE [LARGE SCALE GENOMIC DNA]</scope>
    <source>
        <strain evidence="5">ATCC 33744 / DSM 2228 / GSL</strain>
    </source>
</reference>
<evidence type="ECO:0000313" key="5">
    <source>
        <dbReference type="Proteomes" id="UP000006866"/>
    </source>
</evidence>
<evidence type="ECO:0000256" key="2">
    <source>
        <dbReference type="ARBA" id="ARBA00022729"/>
    </source>
</evidence>
<dbReference type="Pfam" id="PF01497">
    <property type="entry name" value="Peripla_BP_2"/>
    <property type="match status" value="1"/>
</dbReference>
<keyword evidence="2" id="KW-0732">Signal</keyword>
<dbReference type="InterPro" id="IPR054828">
    <property type="entry name" value="Vit_B12_bind_prot"/>
</dbReference>
<dbReference type="KEGG" id="hpk:Hprae_0249"/>
<dbReference type="InterPro" id="IPR002491">
    <property type="entry name" value="ABC_transptr_periplasmic_BD"/>
</dbReference>
<dbReference type="CDD" id="cd01144">
    <property type="entry name" value="BtuF"/>
    <property type="match status" value="1"/>
</dbReference>
<feature type="domain" description="Fe/B12 periplasmic-binding" evidence="3">
    <location>
        <begin position="47"/>
        <end position="306"/>
    </location>
</feature>
<dbReference type="NCBIfam" id="NF038402">
    <property type="entry name" value="TroA_like"/>
    <property type="match status" value="1"/>
</dbReference>
<organism evidence="4 5">
    <name type="scientific">Halanaerobium praevalens (strain ATCC 33744 / DSM 2228 / GSL)</name>
    <dbReference type="NCBI Taxonomy" id="572479"/>
    <lineage>
        <taxon>Bacteria</taxon>
        <taxon>Bacillati</taxon>
        <taxon>Bacillota</taxon>
        <taxon>Clostridia</taxon>
        <taxon>Halanaerobiales</taxon>
        <taxon>Halanaerobiaceae</taxon>
        <taxon>Halanaerobium</taxon>
    </lineage>
</organism>
<dbReference type="Gene3D" id="3.40.50.1980">
    <property type="entry name" value="Nitrogenase molybdenum iron protein domain"/>
    <property type="match status" value="2"/>
</dbReference>
<reference evidence="5" key="1">
    <citation type="submission" date="2010-10" db="EMBL/GenBank/DDBJ databases">
        <title>The complete genome of Halanaerobium praevalens DSM 2228.</title>
        <authorList>
            <consortium name="US DOE Joint Genome Institute (JGI-PGF)"/>
            <person name="Lucas S."/>
            <person name="Copeland A."/>
            <person name="Lapidus A."/>
            <person name="Glavina del Rio T."/>
            <person name="Dalin E."/>
            <person name="Tice H."/>
            <person name="Bruce D."/>
            <person name="Goodwin L."/>
            <person name="Pitluck S."/>
            <person name="Kyrpides N."/>
            <person name="Mavromatis K."/>
            <person name="Ivanova N."/>
            <person name="Ovchinnikova G."/>
            <person name="Chertkov O."/>
            <person name="Detter J.C."/>
            <person name="Han C."/>
            <person name="Larimer F."/>
            <person name="Land M."/>
            <person name="Hauser L."/>
            <person name="Markowitz V."/>
            <person name="Cheng J.-F."/>
            <person name="Hugenholtz P."/>
            <person name="Woyke T."/>
            <person name="Wu D."/>
            <person name="Tindall B."/>
            <person name="Pomrenke H.G."/>
            <person name="Brambilla E."/>
            <person name="Klenk H.-P."/>
            <person name="Eisen J.A."/>
        </authorList>
    </citation>
    <scope>NUCLEOTIDE SEQUENCE [LARGE SCALE GENOMIC DNA]</scope>
    <source>
        <strain evidence="5">ATCC 33744 / DSM 2228 / GSL</strain>
    </source>
</reference>
<name>E3DMT2_HALPG</name>
<protein>
    <submittedName>
        <fullName evidence="4">Periplasmic binding protein</fullName>
    </submittedName>
</protein>
<proteinExistence type="inferred from homology"/>
<dbReference type="PANTHER" id="PTHR30535:SF34">
    <property type="entry name" value="MOLYBDATE-BINDING PROTEIN MOLA"/>
    <property type="match status" value="1"/>
</dbReference>
<dbReference type="EMBL" id="CP002175">
    <property type="protein sequence ID" value="ADO76406.1"/>
    <property type="molecule type" value="Genomic_DNA"/>
</dbReference>
<dbReference type="InterPro" id="IPR050902">
    <property type="entry name" value="ABC_Transporter_SBP"/>
</dbReference>
<dbReference type="Proteomes" id="UP000006866">
    <property type="component" value="Chromosome"/>
</dbReference>